<feature type="coiled-coil region" evidence="14">
    <location>
        <begin position="124"/>
        <end position="151"/>
    </location>
</feature>
<evidence type="ECO:0000256" key="1">
    <source>
        <dbReference type="ARBA" id="ARBA00000085"/>
    </source>
</evidence>
<name>A0ABS3CRZ8_9ALTE</name>
<evidence type="ECO:0000256" key="8">
    <source>
        <dbReference type="ARBA" id="ARBA00022840"/>
    </source>
</evidence>
<dbReference type="Gene3D" id="3.40.50.2300">
    <property type="match status" value="2"/>
</dbReference>
<dbReference type="Gene3D" id="1.10.287.130">
    <property type="match status" value="1"/>
</dbReference>
<evidence type="ECO:0000259" key="17">
    <source>
        <dbReference type="PROSITE" id="PS50894"/>
    </source>
</evidence>
<gene>
    <name evidence="18" type="ORF">J0A65_05985</name>
</gene>
<dbReference type="Pfam" id="PF02518">
    <property type="entry name" value="HATPase_c"/>
    <property type="match status" value="1"/>
</dbReference>
<sequence>MTAARPTVLLVDDEKANLRLLSDFLRQDTGIILAQNGNQAVEKAVAMQPDLILLDILMPGMDGFDTLRTLKSIPATSDIPIIFITGLDNPEKEQEGLRLGAQDYIHKPFNIDVVKARIATQLEIVRQRRALQQLSRDLSRASEAKSRFLANMSHEIRTPLTSIIGYAEALLADEFKGEEKQAIKAISISGKHLLTLLNDVLDLSKIEAGKLEIELLPVNLPELIEEVRSLVEDSARKKQLIFAVNIGEALPRHIYTDPVRLKQILVNLLSNAIKFTKQGKVTLDVGIETEQLFFKISDTGLGIDKKRQAELFAPFTQGDSTVTREFGGTGLGLSISAQLANKLSGQISLESELGVGSCFTLTMQPKLCEVPRMEEEKPDNQSKLSGKILLAEDSNESRKLLTRMLQSQGLDVRAVENGQQLMEAAMAEEFDLIFTDINMPVMDGLQALKLLRAVGVETPVVALTANVMSDDIKMYMHAGFSEHLSKPIDRQKFARLLQQHLPGISEQNDLTMPNDEMRQLMSQFVNGLPAHLCAIKLAYQQNNLSQLEQLAHKLRGTAALFQFKQISEMARQLEHHMPIEKLPLALKALSFEVEKLIANKDNLPID</sequence>
<dbReference type="Pfam" id="PF00072">
    <property type="entry name" value="Response_reg"/>
    <property type="match status" value="2"/>
</dbReference>
<keyword evidence="5 13" id="KW-0597">Phosphoprotein</keyword>
<protein>
    <recommendedName>
        <fullName evidence="3">histidine kinase</fullName>
        <ecNumber evidence="3">2.7.13.3</ecNumber>
    </recommendedName>
</protein>
<dbReference type="CDD" id="cd16922">
    <property type="entry name" value="HATPase_EvgS-ArcB-TorS-like"/>
    <property type="match status" value="1"/>
</dbReference>
<dbReference type="SMART" id="SM00448">
    <property type="entry name" value="REC"/>
    <property type="match status" value="2"/>
</dbReference>
<evidence type="ECO:0000256" key="5">
    <source>
        <dbReference type="ARBA" id="ARBA00022553"/>
    </source>
</evidence>
<evidence type="ECO:0000256" key="13">
    <source>
        <dbReference type="PROSITE-ProRule" id="PRU00169"/>
    </source>
</evidence>
<evidence type="ECO:0000256" key="3">
    <source>
        <dbReference type="ARBA" id="ARBA00012438"/>
    </source>
</evidence>
<dbReference type="PANTHER" id="PTHR45339">
    <property type="entry name" value="HYBRID SIGNAL TRANSDUCTION HISTIDINE KINASE J"/>
    <property type="match status" value="1"/>
</dbReference>
<organism evidence="18 19">
    <name type="scientific">Bowmanella yangjiangensis</name>
    <dbReference type="NCBI Taxonomy" id="2811230"/>
    <lineage>
        <taxon>Bacteria</taxon>
        <taxon>Pseudomonadati</taxon>
        <taxon>Pseudomonadota</taxon>
        <taxon>Gammaproteobacteria</taxon>
        <taxon>Alteromonadales</taxon>
        <taxon>Alteromonadaceae</taxon>
        <taxon>Bowmanella</taxon>
    </lineage>
</organism>
<dbReference type="InterPro" id="IPR001789">
    <property type="entry name" value="Sig_transdc_resp-reg_receiver"/>
</dbReference>
<dbReference type="InterPro" id="IPR011006">
    <property type="entry name" value="CheY-like_superfamily"/>
</dbReference>
<dbReference type="PROSITE" id="PS50894">
    <property type="entry name" value="HPT"/>
    <property type="match status" value="1"/>
</dbReference>
<keyword evidence="8" id="KW-0067">ATP-binding</keyword>
<feature type="domain" description="Response regulatory" evidence="16">
    <location>
        <begin position="387"/>
        <end position="501"/>
    </location>
</feature>
<dbReference type="PRINTS" id="PR00344">
    <property type="entry name" value="BCTRLSENSOR"/>
</dbReference>
<feature type="domain" description="Response regulatory" evidence="16">
    <location>
        <begin position="7"/>
        <end position="122"/>
    </location>
</feature>
<comment type="caution">
    <text evidence="18">The sequence shown here is derived from an EMBL/GenBank/DDBJ whole genome shotgun (WGS) entry which is preliminary data.</text>
</comment>
<dbReference type="SUPFAM" id="SSF47384">
    <property type="entry name" value="Homodimeric domain of signal transducing histidine kinase"/>
    <property type="match status" value="1"/>
</dbReference>
<keyword evidence="14" id="KW-0175">Coiled coil</keyword>
<dbReference type="Proteomes" id="UP000663992">
    <property type="component" value="Unassembled WGS sequence"/>
</dbReference>
<evidence type="ECO:0000313" key="18">
    <source>
        <dbReference type="EMBL" id="MBN7819405.1"/>
    </source>
</evidence>
<dbReference type="SUPFAM" id="SSF55874">
    <property type="entry name" value="ATPase domain of HSP90 chaperone/DNA topoisomerase II/histidine kinase"/>
    <property type="match status" value="1"/>
</dbReference>
<dbReference type="Gene3D" id="1.20.120.160">
    <property type="entry name" value="HPT domain"/>
    <property type="match status" value="1"/>
</dbReference>
<dbReference type="Pfam" id="PF00512">
    <property type="entry name" value="HisKA"/>
    <property type="match status" value="1"/>
</dbReference>
<dbReference type="SUPFAM" id="SSF52172">
    <property type="entry name" value="CheY-like"/>
    <property type="match status" value="2"/>
</dbReference>
<evidence type="ECO:0000313" key="19">
    <source>
        <dbReference type="Proteomes" id="UP000663992"/>
    </source>
</evidence>
<comment type="subcellular location">
    <subcellularLocation>
        <location evidence="2">Cell membrane</location>
        <topology evidence="2">Multi-pass membrane protein</topology>
    </subcellularLocation>
</comment>
<dbReference type="EMBL" id="JAFKCS010000004">
    <property type="protein sequence ID" value="MBN7819405.1"/>
    <property type="molecule type" value="Genomic_DNA"/>
</dbReference>
<dbReference type="Gene3D" id="3.30.565.10">
    <property type="entry name" value="Histidine kinase-like ATPase, C-terminal domain"/>
    <property type="match status" value="1"/>
</dbReference>
<evidence type="ECO:0000256" key="9">
    <source>
        <dbReference type="ARBA" id="ARBA00022989"/>
    </source>
</evidence>
<dbReference type="InterPro" id="IPR008207">
    <property type="entry name" value="Sig_transdc_His_kin_Hpt_dom"/>
</dbReference>
<evidence type="ECO:0000256" key="14">
    <source>
        <dbReference type="SAM" id="Coils"/>
    </source>
</evidence>
<dbReference type="SMART" id="SM00387">
    <property type="entry name" value="HATPase_c"/>
    <property type="match status" value="1"/>
</dbReference>
<evidence type="ECO:0000256" key="4">
    <source>
        <dbReference type="ARBA" id="ARBA00022475"/>
    </source>
</evidence>
<feature type="modified residue" description="4-aspartylphosphate" evidence="13">
    <location>
        <position position="436"/>
    </location>
</feature>
<dbReference type="InterPro" id="IPR036097">
    <property type="entry name" value="HisK_dim/P_sf"/>
</dbReference>
<accession>A0ABS3CRZ8</accession>
<keyword evidence="7" id="KW-0547">Nucleotide-binding</keyword>
<dbReference type="PANTHER" id="PTHR45339:SF1">
    <property type="entry name" value="HYBRID SIGNAL TRANSDUCTION HISTIDINE KINASE J"/>
    <property type="match status" value="1"/>
</dbReference>
<dbReference type="InterPro" id="IPR036641">
    <property type="entry name" value="HPT_dom_sf"/>
</dbReference>
<dbReference type="PROSITE" id="PS50109">
    <property type="entry name" value="HIS_KIN"/>
    <property type="match status" value="1"/>
</dbReference>
<keyword evidence="9" id="KW-1133">Transmembrane helix</keyword>
<keyword evidence="19" id="KW-1185">Reference proteome</keyword>
<evidence type="ECO:0000256" key="10">
    <source>
        <dbReference type="ARBA" id="ARBA00023012"/>
    </source>
</evidence>
<evidence type="ECO:0000259" key="16">
    <source>
        <dbReference type="PROSITE" id="PS50110"/>
    </source>
</evidence>
<evidence type="ECO:0000256" key="7">
    <source>
        <dbReference type="ARBA" id="ARBA00022741"/>
    </source>
</evidence>
<keyword evidence="10" id="KW-0902">Two-component regulatory system</keyword>
<comment type="catalytic activity">
    <reaction evidence="1">
        <text>ATP + protein L-histidine = ADP + protein N-phospho-L-histidine.</text>
        <dbReference type="EC" id="2.7.13.3"/>
    </reaction>
</comment>
<dbReference type="PROSITE" id="PS50110">
    <property type="entry name" value="RESPONSE_REGULATORY"/>
    <property type="match status" value="2"/>
</dbReference>
<dbReference type="InterPro" id="IPR003594">
    <property type="entry name" value="HATPase_dom"/>
</dbReference>
<evidence type="ECO:0000256" key="2">
    <source>
        <dbReference type="ARBA" id="ARBA00004651"/>
    </source>
</evidence>
<dbReference type="InterPro" id="IPR005467">
    <property type="entry name" value="His_kinase_dom"/>
</dbReference>
<proteinExistence type="predicted"/>
<keyword evidence="6" id="KW-0812">Transmembrane</keyword>
<reference evidence="18 19" key="1">
    <citation type="submission" date="2021-03" db="EMBL/GenBank/DDBJ databases">
        <title>novel species isolated from a fishpond in China.</title>
        <authorList>
            <person name="Lu H."/>
            <person name="Cai Z."/>
        </authorList>
    </citation>
    <scope>NUCLEOTIDE SEQUENCE [LARGE SCALE GENOMIC DNA]</scope>
    <source>
        <strain evidence="18 19">Y57</strain>
    </source>
</reference>
<keyword evidence="4" id="KW-1003">Cell membrane</keyword>
<dbReference type="EC" id="2.7.13.3" evidence="3"/>
<dbReference type="Pfam" id="PF01627">
    <property type="entry name" value="Hpt"/>
    <property type="match status" value="1"/>
</dbReference>
<feature type="modified residue" description="Phosphohistidine" evidence="12">
    <location>
        <position position="552"/>
    </location>
</feature>
<feature type="domain" description="Histidine kinase" evidence="15">
    <location>
        <begin position="151"/>
        <end position="367"/>
    </location>
</feature>
<evidence type="ECO:0000259" key="15">
    <source>
        <dbReference type="PROSITE" id="PS50109"/>
    </source>
</evidence>
<feature type="domain" description="HPt" evidence="17">
    <location>
        <begin position="513"/>
        <end position="606"/>
    </location>
</feature>
<dbReference type="InterPro" id="IPR036890">
    <property type="entry name" value="HATPase_C_sf"/>
</dbReference>
<dbReference type="RefSeq" id="WP_206593233.1">
    <property type="nucleotide sequence ID" value="NZ_JAFKCS010000004.1"/>
</dbReference>
<dbReference type="SUPFAM" id="SSF47226">
    <property type="entry name" value="Histidine-containing phosphotransfer domain, HPT domain"/>
    <property type="match status" value="1"/>
</dbReference>
<keyword evidence="11" id="KW-0472">Membrane</keyword>
<dbReference type="CDD" id="cd17546">
    <property type="entry name" value="REC_hyHK_CKI1_RcsC-like"/>
    <property type="match status" value="1"/>
</dbReference>
<dbReference type="InterPro" id="IPR003661">
    <property type="entry name" value="HisK_dim/P_dom"/>
</dbReference>
<evidence type="ECO:0000256" key="6">
    <source>
        <dbReference type="ARBA" id="ARBA00022692"/>
    </source>
</evidence>
<evidence type="ECO:0000256" key="11">
    <source>
        <dbReference type="ARBA" id="ARBA00023136"/>
    </source>
</evidence>
<dbReference type="CDD" id="cd00082">
    <property type="entry name" value="HisKA"/>
    <property type="match status" value="1"/>
</dbReference>
<evidence type="ECO:0000256" key="12">
    <source>
        <dbReference type="PROSITE-ProRule" id="PRU00110"/>
    </source>
</evidence>
<dbReference type="InterPro" id="IPR004358">
    <property type="entry name" value="Sig_transdc_His_kin-like_C"/>
</dbReference>
<feature type="modified residue" description="4-aspartylphosphate" evidence="13">
    <location>
        <position position="55"/>
    </location>
</feature>
<dbReference type="SMART" id="SM00388">
    <property type="entry name" value="HisKA"/>
    <property type="match status" value="1"/>
</dbReference>